<evidence type="ECO:0000313" key="2">
    <source>
        <dbReference type="Proteomes" id="UP000276133"/>
    </source>
</evidence>
<sequence length="119" mass="13350">MTFGEYCSIALLCDATTGLSCINSYCTCPGSQFWNSSYCVLPISSGLNCDNSYSCNSALGLSCDRTTYHCVIKIIPFFKKKKDNLIEPMSKTADVEKTFEYFNTRLMNSFVIKRSIVLK</sequence>
<dbReference type="EMBL" id="REGN01007354">
    <property type="protein sequence ID" value="RNA06534.1"/>
    <property type="molecule type" value="Genomic_DNA"/>
</dbReference>
<comment type="caution">
    <text evidence="1">The sequence shown here is derived from an EMBL/GenBank/DDBJ whole genome shotgun (WGS) entry which is preliminary data.</text>
</comment>
<proteinExistence type="predicted"/>
<evidence type="ECO:0008006" key="3">
    <source>
        <dbReference type="Google" id="ProtNLM"/>
    </source>
</evidence>
<dbReference type="AlphaFoldDB" id="A0A3M7Q5T0"/>
<name>A0A3M7Q5T0_BRAPC</name>
<dbReference type="Proteomes" id="UP000276133">
    <property type="component" value="Unassembled WGS sequence"/>
</dbReference>
<protein>
    <recommendedName>
        <fullName evidence="3">EB domain-containing protein</fullName>
    </recommendedName>
</protein>
<reference evidence="1 2" key="1">
    <citation type="journal article" date="2018" name="Sci. Rep.">
        <title>Genomic signatures of local adaptation to the degree of environmental predictability in rotifers.</title>
        <authorList>
            <person name="Franch-Gras L."/>
            <person name="Hahn C."/>
            <person name="Garcia-Roger E.M."/>
            <person name="Carmona M.J."/>
            <person name="Serra M."/>
            <person name="Gomez A."/>
        </authorList>
    </citation>
    <scope>NUCLEOTIDE SEQUENCE [LARGE SCALE GENOMIC DNA]</scope>
    <source>
        <strain evidence="1">HYR1</strain>
    </source>
</reference>
<organism evidence="1 2">
    <name type="scientific">Brachionus plicatilis</name>
    <name type="common">Marine rotifer</name>
    <name type="synonym">Brachionus muelleri</name>
    <dbReference type="NCBI Taxonomy" id="10195"/>
    <lineage>
        <taxon>Eukaryota</taxon>
        <taxon>Metazoa</taxon>
        <taxon>Spiralia</taxon>
        <taxon>Gnathifera</taxon>
        <taxon>Rotifera</taxon>
        <taxon>Eurotatoria</taxon>
        <taxon>Monogononta</taxon>
        <taxon>Pseudotrocha</taxon>
        <taxon>Ploima</taxon>
        <taxon>Brachionidae</taxon>
        <taxon>Brachionus</taxon>
    </lineage>
</organism>
<gene>
    <name evidence="1" type="ORF">BpHYR1_002965</name>
</gene>
<evidence type="ECO:0000313" key="1">
    <source>
        <dbReference type="EMBL" id="RNA06534.1"/>
    </source>
</evidence>
<keyword evidence="2" id="KW-1185">Reference proteome</keyword>
<accession>A0A3M7Q5T0</accession>
<dbReference type="OrthoDB" id="9977844at2759"/>